<proteinExistence type="predicted"/>
<keyword evidence="2" id="KW-1003">Cell membrane</keyword>
<dbReference type="GO" id="GO:0005886">
    <property type="term" value="C:plasma membrane"/>
    <property type="evidence" value="ECO:0007669"/>
    <property type="project" value="UniProtKB-SubCell"/>
</dbReference>
<feature type="transmembrane region" description="Helical" evidence="6">
    <location>
        <begin position="169"/>
        <end position="191"/>
    </location>
</feature>
<evidence type="ECO:0000256" key="1">
    <source>
        <dbReference type="ARBA" id="ARBA00004651"/>
    </source>
</evidence>
<evidence type="ECO:0000256" key="6">
    <source>
        <dbReference type="SAM" id="Phobius"/>
    </source>
</evidence>
<dbReference type="NCBIfam" id="TIGR00374">
    <property type="entry name" value="flippase-like domain"/>
    <property type="match status" value="1"/>
</dbReference>
<gene>
    <name evidence="7" type="ORF">FTUN_4912</name>
</gene>
<protein>
    <recommendedName>
        <fullName evidence="9">Flippase-like domain-containing protein</fullName>
    </recommendedName>
</protein>
<accession>A0A6M5YWN8</accession>
<dbReference type="EMBL" id="CP053452">
    <property type="protein sequence ID" value="QJW97342.1"/>
    <property type="molecule type" value="Genomic_DNA"/>
</dbReference>
<name>A0A6M5YWN8_9BACT</name>
<feature type="transmembrane region" description="Helical" evidence="6">
    <location>
        <begin position="50"/>
        <end position="70"/>
    </location>
</feature>
<dbReference type="KEGG" id="ftj:FTUN_4912"/>
<evidence type="ECO:0000313" key="7">
    <source>
        <dbReference type="EMBL" id="QJW97342.1"/>
    </source>
</evidence>
<dbReference type="PANTHER" id="PTHR40277">
    <property type="entry name" value="BLL5419 PROTEIN"/>
    <property type="match status" value="1"/>
</dbReference>
<dbReference type="Pfam" id="PF03706">
    <property type="entry name" value="LPG_synthase_TM"/>
    <property type="match status" value="1"/>
</dbReference>
<evidence type="ECO:0000256" key="4">
    <source>
        <dbReference type="ARBA" id="ARBA00022989"/>
    </source>
</evidence>
<evidence type="ECO:0000256" key="2">
    <source>
        <dbReference type="ARBA" id="ARBA00022475"/>
    </source>
</evidence>
<sequence>MKKHAEKWLVPLGKYGVGFCLLGYVIHKYWEPNPNNGAPGIGQLLQGTIAFEWLAGAALLMTAAAGLQIYRWFLLVRALDLPFSVRNAYRLSLVGIFYNTFIPGSVGGDLVKAYFIAHAHPERKTRAVASVIADRAMGLFGLILFVAVLGSIAWATGDVRIAANPDLQWIVKAMAVVASGAVAGFVLLGLLPQTRVHRFAERLKWVPKLGASLAEGWYAVWEYRQRPKVVTIGVGLSAASHFGLVFAFFCASRVFPPPDPAELPTLSEIMVIAPIGFIAQAIPITPGGVGVAEGVFAWLYKLSNRPESLGAVARIALRMVEWLIALTGYIVYLRMRAEVRELEQEAEGDQDSEHKSDAQLV</sequence>
<keyword evidence="8" id="KW-1185">Reference proteome</keyword>
<evidence type="ECO:0000313" key="8">
    <source>
        <dbReference type="Proteomes" id="UP000503447"/>
    </source>
</evidence>
<comment type="subcellular location">
    <subcellularLocation>
        <location evidence="1">Cell membrane</location>
        <topology evidence="1">Multi-pass membrane protein</topology>
    </subcellularLocation>
</comment>
<organism evidence="7 8">
    <name type="scientific">Frigoriglobus tundricola</name>
    <dbReference type="NCBI Taxonomy" id="2774151"/>
    <lineage>
        <taxon>Bacteria</taxon>
        <taxon>Pseudomonadati</taxon>
        <taxon>Planctomycetota</taxon>
        <taxon>Planctomycetia</taxon>
        <taxon>Gemmatales</taxon>
        <taxon>Gemmataceae</taxon>
        <taxon>Frigoriglobus</taxon>
    </lineage>
</organism>
<dbReference type="InterPro" id="IPR022791">
    <property type="entry name" value="L-PG_synthase/AglD"/>
</dbReference>
<evidence type="ECO:0008006" key="9">
    <source>
        <dbReference type="Google" id="ProtNLM"/>
    </source>
</evidence>
<feature type="transmembrane region" description="Helical" evidence="6">
    <location>
        <begin position="229"/>
        <end position="249"/>
    </location>
</feature>
<dbReference type="RefSeq" id="WP_171472727.1">
    <property type="nucleotide sequence ID" value="NZ_CP053452.2"/>
</dbReference>
<keyword evidence="5 6" id="KW-0472">Membrane</keyword>
<feature type="transmembrane region" description="Helical" evidence="6">
    <location>
        <begin position="269"/>
        <end position="299"/>
    </location>
</feature>
<feature type="transmembrane region" description="Helical" evidence="6">
    <location>
        <begin position="136"/>
        <end position="157"/>
    </location>
</feature>
<evidence type="ECO:0000256" key="3">
    <source>
        <dbReference type="ARBA" id="ARBA00022692"/>
    </source>
</evidence>
<reference evidence="8" key="1">
    <citation type="submission" date="2020-05" db="EMBL/GenBank/DDBJ databases">
        <title>Frigoriglobus tundricola gen. nov., sp. nov., a psychrotolerant cellulolytic planctomycete of the family Gemmataceae with two divergent copies of 16S rRNA gene.</title>
        <authorList>
            <person name="Kulichevskaya I.S."/>
            <person name="Ivanova A.A."/>
            <person name="Naumoff D.G."/>
            <person name="Beletsky A.V."/>
            <person name="Rijpstra W.I.C."/>
            <person name="Sinninghe Damste J.S."/>
            <person name="Mardanov A.V."/>
            <person name="Ravin N.V."/>
            <person name="Dedysh S.N."/>
        </authorList>
    </citation>
    <scope>NUCLEOTIDE SEQUENCE [LARGE SCALE GENOMIC DNA]</scope>
    <source>
        <strain evidence="8">PL17</strain>
    </source>
</reference>
<keyword evidence="4 6" id="KW-1133">Transmembrane helix</keyword>
<dbReference type="Proteomes" id="UP000503447">
    <property type="component" value="Chromosome"/>
</dbReference>
<keyword evidence="3 6" id="KW-0812">Transmembrane</keyword>
<dbReference type="AlphaFoldDB" id="A0A6M5YWN8"/>
<evidence type="ECO:0000256" key="5">
    <source>
        <dbReference type="ARBA" id="ARBA00023136"/>
    </source>
</evidence>
<dbReference type="PANTHER" id="PTHR40277:SF1">
    <property type="entry name" value="BLL5419 PROTEIN"/>
    <property type="match status" value="1"/>
</dbReference>